<dbReference type="CDD" id="cd00093">
    <property type="entry name" value="HTH_XRE"/>
    <property type="match status" value="1"/>
</dbReference>
<reference evidence="2" key="1">
    <citation type="journal article" date="2021" name="Proc. Natl. Acad. Sci. U.S.A.">
        <title>A Catalog of Tens of Thousands of Viruses from Human Metagenomes Reveals Hidden Associations with Chronic Diseases.</title>
        <authorList>
            <person name="Tisza M.J."/>
            <person name="Buck C.B."/>
        </authorList>
    </citation>
    <scope>NUCLEOTIDE SEQUENCE</scope>
    <source>
        <strain evidence="2">CtMAv2</strain>
    </source>
</reference>
<dbReference type="InterPro" id="IPR001387">
    <property type="entry name" value="Cro/C1-type_HTH"/>
</dbReference>
<dbReference type="InterPro" id="IPR010982">
    <property type="entry name" value="Lambda_DNA-bd_dom_sf"/>
</dbReference>
<evidence type="ECO:0000313" key="2">
    <source>
        <dbReference type="EMBL" id="DAD72866.1"/>
    </source>
</evidence>
<dbReference type="Pfam" id="PF01381">
    <property type="entry name" value="HTH_3"/>
    <property type="match status" value="1"/>
</dbReference>
<protein>
    <submittedName>
        <fullName evidence="2">Helix-turn-helix domain protein</fullName>
    </submittedName>
</protein>
<evidence type="ECO:0000259" key="1">
    <source>
        <dbReference type="PROSITE" id="PS50943"/>
    </source>
</evidence>
<feature type="domain" description="HTH cro/C1-type" evidence="1">
    <location>
        <begin position="20"/>
        <end position="77"/>
    </location>
</feature>
<name>A0A8S5LSF0_9CAUD</name>
<dbReference type="GO" id="GO:0003677">
    <property type="term" value="F:DNA binding"/>
    <property type="evidence" value="ECO:0007669"/>
    <property type="project" value="InterPro"/>
</dbReference>
<dbReference type="SMART" id="SM00530">
    <property type="entry name" value="HTH_XRE"/>
    <property type="match status" value="1"/>
</dbReference>
<sequence>MEFESLAGYVMTHFDTKSILREKRVVLGLTQKQIAERAKIPLQSYQRFESGERNIKTASFQMACRVIEALEMNISDFYHNEYAFGEEIVSSPEGLRYKKTGKLINDDVTD</sequence>
<dbReference type="Gene3D" id="1.10.260.40">
    <property type="entry name" value="lambda repressor-like DNA-binding domains"/>
    <property type="match status" value="1"/>
</dbReference>
<dbReference type="EMBL" id="BK014727">
    <property type="protein sequence ID" value="DAD72866.1"/>
    <property type="molecule type" value="Genomic_DNA"/>
</dbReference>
<accession>A0A8S5LSF0</accession>
<proteinExistence type="predicted"/>
<organism evidence="2">
    <name type="scientific">Siphoviridae sp. ctMAv2</name>
    <dbReference type="NCBI Taxonomy" id="2826258"/>
    <lineage>
        <taxon>Viruses</taxon>
        <taxon>Duplodnaviria</taxon>
        <taxon>Heunggongvirae</taxon>
        <taxon>Uroviricota</taxon>
        <taxon>Caudoviricetes</taxon>
    </lineage>
</organism>
<dbReference type="SUPFAM" id="SSF47413">
    <property type="entry name" value="lambda repressor-like DNA-binding domains"/>
    <property type="match status" value="1"/>
</dbReference>
<dbReference type="PROSITE" id="PS50943">
    <property type="entry name" value="HTH_CROC1"/>
    <property type="match status" value="1"/>
</dbReference>